<reference evidence="2" key="1">
    <citation type="submission" date="2021-02" db="EMBL/GenBank/DDBJ databases">
        <authorList>
            <person name="Dougan E. K."/>
            <person name="Rhodes N."/>
            <person name="Thang M."/>
            <person name="Chan C."/>
        </authorList>
    </citation>
    <scope>NUCLEOTIDE SEQUENCE</scope>
</reference>
<feature type="region of interest" description="Disordered" evidence="1">
    <location>
        <begin position="26"/>
        <end position="49"/>
    </location>
</feature>
<dbReference type="Proteomes" id="UP000601435">
    <property type="component" value="Unassembled WGS sequence"/>
</dbReference>
<accession>A0A812YC32</accession>
<proteinExistence type="predicted"/>
<feature type="compositionally biased region" description="Polar residues" evidence="1">
    <location>
        <begin position="38"/>
        <end position="47"/>
    </location>
</feature>
<gene>
    <name evidence="2" type="ORF">SNEC2469_LOCUS22448</name>
</gene>
<keyword evidence="3" id="KW-1185">Reference proteome</keyword>
<dbReference type="EMBL" id="CAJNJA010040764">
    <property type="protein sequence ID" value="CAE7768944.1"/>
    <property type="molecule type" value="Genomic_DNA"/>
</dbReference>
<protein>
    <submittedName>
        <fullName evidence="2">Uncharacterized protein</fullName>
    </submittedName>
</protein>
<dbReference type="OrthoDB" id="10420306at2759"/>
<comment type="caution">
    <text evidence="2">The sequence shown here is derived from an EMBL/GenBank/DDBJ whole genome shotgun (WGS) entry which is preliminary data.</text>
</comment>
<evidence type="ECO:0000313" key="2">
    <source>
        <dbReference type="EMBL" id="CAE7768944.1"/>
    </source>
</evidence>
<name>A0A812YC32_9DINO</name>
<evidence type="ECO:0000313" key="3">
    <source>
        <dbReference type="Proteomes" id="UP000601435"/>
    </source>
</evidence>
<organism evidence="2 3">
    <name type="scientific">Symbiodinium necroappetens</name>
    <dbReference type="NCBI Taxonomy" id="1628268"/>
    <lineage>
        <taxon>Eukaryota</taxon>
        <taxon>Sar</taxon>
        <taxon>Alveolata</taxon>
        <taxon>Dinophyceae</taxon>
        <taxon>Suessiales</taxon>
        <taxon>Symbiodiniaceae</taxon>
        <taxon>Symbiodinium</taxon>
    </lineage>
</organism>
<dbReference type="AlphaFoldDB" id="A0A812YC32"/>
<evidence type="ECO:0000256" key="1">
    <source>
        <dbReference type="SAM" id="MobiDB-lite"/>
    </source>
</evidence>
<sequence>MHDRHLRRLDRLQDFVVADPDSFESEVRGRRGSRCGTAVSNPMQGSQPDVVGDEYLQYISP</sequence>